<feature type="domain" description="Endonuclease/exonuclease/phosphatase" evidence="6">
    <location>
        <begin position="4"/>
        <end position="245"/>
    </location>
</feature>
<evidence type="ECO:0000256" key="4">
    <source>
        <dbReference type="ARBA" id="ARBA00022801"/>
    </source>
</evidence>
<name>A0ABT1Y7Q0_9FIRM</name>
<dbReference type="Proteomes" id="UP001524944">
    <property type="component" value="Unassembled WGS sequence"/>
</dbReference>
<dbReference type="NCBIfam" id="TIGR00195">
    <property type="entry name" value="exoDNase_III"/>
    <property type="match status" value="1"/>
</dbReference>
<accession>A0ABT1Y7Q0</accession>
<dbReference type="InterPro" id="IPR005135">
    <property type="entry name" value="Endo/exonuclease/phosphatase"/>
</dbReference>
<dbReference type="EMBL" id="JANPWE010000013">
    <property type="protein sequence ID" value="MCR6546913.1"/>
    <property type="molecule type" value="Genomic_DNA"/>
</dbReference>
<dbReference type="Gene3D" id="3.60.10.10">
    <property type="entry name" value="Endonuclease/exonuclease/phosphatase"/>
    <property type="match status" value="1"/>
</dbReference>
<evidence type="ECO:0000259" key="6">
    <source>
        <dbReference type="Pfam" id="PF03372"/>
    </source>
</evidence>
<keyword evidence="5" id="KW-0460">Magnesium</keyword>
<comment type="similarity">
    <text evidence="2">Belongs to the DNA repair enzymes AP/ExoA family.</text>
</comment>
<protein>
    <submittedName>
        <fullName evidence="7">Exodeoxyribonuclease III</fullName>
    </submittedName>
</protein>
<keyword evidence="3" id="KW-0479">Metal-binding</keyword>
<evidence type="ECO:0000313" key="8">
    <source>
        <dbReference type="Proteomes" id="UP001524944"/>
    </source>
</evidence>
<gene>
    <name evidence="7" type="ORF">NVS47_15580</name>
</gene>
<dbReference type="CDD" id="cd09085">
    <property type="entry name" value="Mth212-like_AP-endo"/>
    <property type="match status" value="1"/>
</dbReference>
<proteinExistence type="inferred from homology"/>
<dbReference type="InterPro" id="IPR004808">
    <property type="entry name" value="AP_endonuc_1"/>
</dbReference>
<dbReference type="InterPro" id="IPR020847">
    <property type="entry name" value="AP_endonuclease_F1_BS"/>
</dbReference>
<dbReference type="PROSITE" id="PS00726">
    <property type="entry name" value="AP_NUCLEASE_F1_1"/>
    <property type="match status" value="1"/>
</dbReference>
<keyword evidence="8" id="KW-1185">Reference proteome</keyword>
<sequence>MKVCSWNVNGIRAVQKNGFLDWVAQEQPDILCLQETKIQAEQLTDELKQIPGYRSYFSFAERKGYSGVATYTKEEPSAVLTGIGDPKFDGEGRILITEYPDFTLLNIYFPNGQKDDFRLQYKMEFYDALLDYSNQLISQGKKLIICGDYNTAHQEIDLKNPKTNEKRSGFLPVERAWMDKLISHGYVDTFRWLHPNLVKYSWWSYRFKAREKGVGWRIDYHFVSQNLLEQVTNADILDDVLGSDHCPVLIELQR</sequence>
<reference evidence="7 8" key="1">
    <citation type="submission" date="2022-08" db="EMBL/GenBank/DDBJ databases">
        <title>Proteogenomics of the novel Dehalobacterium formicoaceticum strain EZ94 highlights a key role of methyltransferases during anaerobic dichloromethane degradation.</title>
        <authorList>
            <person name="Wasmund K."/>
        </authorList>
    </citation>
    <scope>NUCLEOTIDE SEQUENCE [LARGE SCALE GENOMIC DNA]</scope>
    <source>
        <strain evidence="7 8">EZ94</strain>
    </source>
</reference>
<dbReference type="PANTHER" id="PTHR22748:SF6">
    <property type="entry name" value="DNA-(APURINIC OR APYRIMIDINIC SITE) ENDONUCLEASE"/>
    <property type="match status" value="1"/>
</dbReference>
<comment type="cofactor">
    <cofactor evidence="1">
        <name>Mg(2+)</name>
        <dbReference type="ChEBI" id="CHEBI:18420"/>
    </cofactor>
</comment>
<evidence type="ECO:0000256" key="1">
    <source>
        <dbReference type="ARBA" id="ARBA00001946"/>
    </source>
</evidence>
<dbReference type="PROSITE" id="PS51435">
    <property type="entry name" value="AP_NUCLEASE_F1_4"/>
    <property type="match status" value="1"/>
</dbReference>
<dbReference type="Pfam" id="PF03372">
    <property type="entry name" value="Exo_endo_phos"/>
    <property type="match status" value="1"/>
</dbReference>
<organism evidence="7 8">
    <name type="scientific">Dehalobacterium formicoaceticum</name>
    <dbReference type="NCBI Taxonomy" id="51515"/>
    <lineage>
        <taxon>Bacteria</taxon>
        <taxon>Bacillati</taxon>
        <taxon>Bacillota</taxon>
        <taxon>Clostridia</taxon>
        <taxon>Eubacteriales</taxon>
        <taxon>Peptococcaceae</taxon>
        <taxon>Dehalobacterium</taxon>
    </lineage>
</organism>
<dbReference type="NCBIfam" id="TIGR00633">
    <property type="entry name" value="xth"/>
    <property type="match status" value="1"/>
</dbReference>
<evidence type="ECO:0000256" key="2">
    <source>
        <dbReference type="ARBA" id="ARBA00007092"/>
    </source>
</evidence>
<evidence type="ECO:0000256" key="3">
    <source>
        <dbReference type="ARBA" id="ARBA00022723"/>
    </source>
</evidence>
<dbReference type="PANTHER" id="PTHR22748">
    <property type="entry name" value="AP ENDONUCLEASE"/>
    <property type="match status" value="1"/>
</dbReference>
<comment type="caution">
    <text evidence="7">The sequence shown here is derived from an EMBL/GenBank/DDBJ whole genome shotgun (WGS) entry which is preliminary data.</text>
</comment>
<keyword evidence="4" id="KW-0378">Hydrolase</keyword>
<evidence type="ECO:0000256" key="5">
    <source>
        <dbReference type="ARBA" id="ARBA00022842"/>
    </source>
</evidence>
<dbReference type="SUPFAM" id="SSF56219">
    <property type="entry name" value="DNase I-like"/>
    <property type="match status" value="1"/>
</dbReference>
<dbReference type="InterPro" id="IPR036691">
    <property type="entry name" value="Endo/exonu/phosph_ase_sf"/>
</dbReference>
<dbReference type="RefSeq" id="WP_257914135.1">
    <property type="nucleotide sequence ID" value="NZ_JANPWE010000013.1"/>
</dbReference>
<evidence type="ECO:0000313" key="7">
    <source>
        <dbReference type="EMBL" id="MCR6546913.1"/>
    </source>
</evidence>